<protein>
    <submittedName>
        <fullName evidence="1">Uncharacterized protein</fullName>
    </submittedName>
</protein>
<name>A0ACB9IXY8_9ASTR</name>
<sequence length="284" mass="31335">MTKDSATTTGPPSTSTCFLGCFGCSGGKPQLTDEVNSSSRHRYRRRRWISKWRFSFKKPPTKTVPVDLPTVPEKSKPVTNAPTTPGSTWEENENPTLTKKHAITVDEEKPRRKKWTVAVKSQNGSNSSRKKETKPAARSAPDQKTVTMAHPLVSSPLKPLSHSKSQPPAKRQKHPHAPPVDEGLRRKSGPSGGEFDSIIGMSIILVILVILVLWGKLCAILCTSSWFFIAPRLVAAGQRSAVDSADKPPPESHNSLDLESVEYKKKVILEGLLQRNHRNIVGRL</sequence>
<evidence type="ECO:0000313" key="1">
    <source>
        <dbReference type="EMBL" id="KAI3812326.1"/>
    </source>
</evidence>
<proteinExistence type="predicted"/>
<comment type="caution">
    <text evidence="1">The sequence shown here is derived from an EMBL/GenBank/DDBJ whole genome shotgun (WGS) entry which is preliminary data.</text>
</comment>
<reference evidence="2" key="1">
    <citation type="journal article" date="2022" name="Mol. Ecol. Resour.">
        <title>The genomes of chicory, endive, great burdock and yacon provide insights into Asteraceae palaeo-polyploidization history and plant inulin production.</title>
        <authorList>
            <person name="Fan W."/>
            <person name="Wang S."/>
            <person name="Wang H."/>
            <person name="Wang A."/>
            <person name="Jiang F."/>
            <person name="Liu H."/>
            <person name="Zhao H."/>
            <person name="Xu D."/>
            <person name="Zhang Y."/>
        </authorList>
    </citation>
    <scope>NUCLEOTIDE SEQUENCE [LARGE SCALE GENOMIC DNA]</scope>
    <source>
        <strain evidence="2">cv. Yunnan</strain>
    </source>
</reference>
<accession>A0ACB9IXY8</accession>
<reference evidence="1 2" key="2">
    <citation type="journal article" date="2022" name="Mol. Ecol. Resour.">
        <title>The genomes of chicory, endive, great burdock and yacon provide insights into Asteraceae paleo-polyploidization history and plant inulin production.</title>
        <authorList>
            <person name="Fan W."/>
            <person name="Wang S."/>
            <person name="Wang H."/>
            <person name="Wang A."/>
            <person name="Jiang F."/>
            <person name="Liu H."/>
            <person name="Zhao H."/>
            <person name="Xu D."/>
            <person name="Zhang Y."/>
        </authorList>
    </citation>
    <scope>NUCLEOTIDE SEQUENCE [LARGE SCALE GENOMIC DNA]</scope>
    <source>
        <strain evidence="2">cv. Yunnan</strain>
        <tissue evidence="1">Leaves</tissue>
    </source>
</reference>
<gene>
    <name evidence="1" type="ORF">L1987_17033</name>
</gene>
<keyword evidence="2" id="KW-1185">Reference proteome</keyword>
<dbReference type="EMBL" id="CM042023">
    <property type="protein sequence ID" value="KAI3812326.1"/>
    <property type="molecule type" value="Genomic_DNA"/>
</dbReference>
<evidence type="ECO:0000313" key="2">
    <source>
        <dbReference type="Proteomes" id="UP001056120"/>
    </source>
</evidence>
<organism evidence="1 2">
    <name type="scientific">Smallanthus sonchifolius</name>
    <dbReference type="NCBI Taxonomy" id="185202"/>
    <lineage>
        <taxon>Eukaryota</taxon>
        <taxon>Viridiplantae</taxon>
        <taxon>Streptophyta</taxon>
        <taxon>Embryophyta</taxon>
        <taxon>Tracheophyta</taxon>
        <taxon>Spermatophyta</taxon>
        <taxon>Magnoliopsida</taxon>
        <taxon>eudicotyledons</taxon>
        <taxon>Gunneridae</taxon>
        <taxon>Pentapetalae</taxon>
        <taxon>asterids</taxon>
        <taxon>campanulids</taxon>
        <taxon>Asterales</taxon>
        <taxon>Asteraceae</taxon>
        <taxon>Asteroideae</taxon>
        <taxon>Heliantheae alliance</taxon>
        <taxon>Millerieae</taxon>
        <taxon>Smallanthus</taxon>
    </lineage>
</organism>
<dbReference type="Proteomes" id="UP001056120">
    <property type="component" value="Linkage Group LG06"/>
</dbReference>